<keyword evidence="1" id="KW-0479">Metal-binding</keyword>
<feature type="region of interest" description="Disordered" evidence="5">
    <location>
        <begin position="25"/>
        <end position="46"/>
    </location>
</feature>
<dbReference type="Pfam" id="PF00320">
    <property type="entry name" value="GATA"/>
    <property type="match status" value="1"/>
</dbReference>
<dbReference type="GO" id="GO:0008270">
    <property type="term" value="F:zinc ion binding"/>
    <property type="evidence" value="ECO:0007669"/>
    <property type="project" value="UniProtKB-KW"/>
</dbReference>
<dbReference type="Gene3D" id="3.30.50.10">
    <property type="entry name" value="Erythroid Transcription Factor GATA-1, subunit A"/>
    <property type="match status" value="1"/>
</dbReference>
<dbReference type="GO" id="GO:0006355">
    <property type="term" value="P:regulation of DNA-templated transcription"/>
    <property type="evidence" value="ECO:0007669"/>
    <property type="project" value="InterPro"/>
</dbReference>
<evidence type="ECO:0000259" key="6">
    <source>
        <dbReference type="PROSITE" id="PS50114"/>
    </source>
</evidence>
<dbReference type="PANTHER" id="PTHR45658:SF132">
    <property type="entry name" value="BIOFILM REGULATOR 1"/>
    <property type="match status" value="1"/>
</dbReference>
<reference evidence="7 8" key="1">
    <citation type="submission" date="2016-06" db="EMBL/GenBank/DDBJ databases">
        <title>Evolution of pathogenesis and genome organization in the Tremellales.</title>
        <authorList>
            <person name="Cuomo C."/>
            <person name="Litvintseva A."/>
            <person name="Heitman J."/>
            <person name="Chen Y."/>
            <person name="Sun S."/>
            <person name="Springer D."/>
            <person name="Dromer F."/>
            <person name="Young S."/>
            <person name="Zeng Q."/>
            <person name="Chapman S."/>
            <person name="Gujja S."/>
            <person name="Saif S."/>
            <person name="Birren B."/>
        </authorList>
    </citation>
    <scope>NUCLEOTIDE SEQUENCE [LARGE SCALE GENOMIC DNA]</scope>
    <source>
        <strain evidence="7 8">ATCC 28783</strain>
    </source>
</reference>
<dbReference type="InterPro" id="IPR051140">
    <property type="entry name" value="GATA_TF"/>
</dbReference>
<dbReference type="Proteomes" id="UP000289152">
    <property type="component" value="Unassembled WGS sequence"/>
</dbReference>
<feature type="compositionally biased region" description="Low complexity" evidence="5">
    <location>
        <begin position="28"/>
        <end position="46"/>
    </location>
</feature>
<name>A0A4Q1BR61_TREME</name>
<evidence type="ECO:0000256" key="1">
    <source>
        <dbReference type="ARBA" id="ARBA00022723"/>
    </source>
</evidence>
<feature type="region of interest" description="Disordered" evidence="5">
    <location>
        <begin position="143"/>
        <end position="214"/>
    </location>
</feature>
<dbReference type="AlphaFoldDB" id="A0A4Q1BR61"/>
<dbReference type="InterPro" id="IPR013088">
    <property type="entry name" value="Znf_NHR/GATA"/>
</dbReference>
<keyword evidence="2 4" id="KW-0863">Zinc-finger</keyword>
<dbReference type="VEuPathDB" id="FungiDB:TREMEDRAFT_57734"/>
<proteinExistence type="predicted"/>
<dbReference type="SUPFAM" id="SSF57716">
    <property type="entry name" value="Glucocorticoid receptor-like (DNA-binding domain)"/>
    <property type="match status" value="1"/>
</dbReference>
<keyword evidence="3" id="KW-0862">Zinc</keyword>
<dbReference type="STRING" id="5217.A0A4Q1BR61"/>
<dbReference type="InParanoid" id="A0A4Q1BR61"/>
<evidence type="ECO:0000313" key="8">
    <source>
        <dbReference type="Proteomes" id="UP000289152"/>
    </source>
</evidence>
<evidence type="ECO:0000256" key="3">
    <source>
        <dbReference type="ARBA" id="ARBA00022833"/>
    </source>
</evidence>
<keyword evidence="8" id="KW-1185">Reference proteome</keyword>
<evidence type="ECO:0000256" key="5">
    <source>
        <dbReference type="SAM" id="MobiDB-lite"/>
    </source>
</evidence>
<dbReference type="PANTHER" id="PTHR45658">
    <property type="entry name" value="GATA TRANSCRIPTION FACTOR"/>
    <property type="match status" value="1"/>
</dbReference>
<dbReference type="SMART" id="SM00401">
    <property type="entry name" value="ZnF_GATA"/>
    <property type="match status" value="1"/>
</dbReference>
<dbReference type="EMBL" id="SDIL01000018">
    <property type="protein sequence ID" value="RXK40439.1"/>
    <property type="molecule type" value="Genomic_DNA"/>
</dbReference>
<feature type="region of interest" description="Disordered" evidence="5">
    <location>
        <begin position="320"/>
        <end position="341"/>
    </location>
</feature>
<sequence length="410" mass="44675">MSHTLPRQPPMASLGLSTPHYHYTYPLATTPPSSTSSPTTIESTTTASTPISTFSMPFNDPSPVLLPSTFLPSYYPEGRNDSTSLPSYSYNQYDNFNMVSSSSSHTLLDGIDLGPLSGPSRRSPKEPNYEISPVAYTSSLASWPRPIAPVPSRKQSHVSWGEDREGQSPISRYSPKHPSPLGNQLSDSDRPTTPPSMSKMMGGRRCPQQQEQQNGVVEVGQQMHIVHNGQSSMQELELQSNSYPANLFGNLKLPERAVEEHPEGVTGEEYAQALQMYSHITAALPHLRPSSQPQNGGQPYSTLLHLSAEAMLLLSARTSHSNMKRPSPVDNPDQMTGSSSPIVNDARSTSNAGNVPMKNQPKCLGCGATETPEWRRGPMGPRTLCNACGLVHMKLQRKKRKLEEKAAGGN</sequence>
<protein>
    <recommendedName>
        <fullName evidence="6">GATA-type domain-containing protein</fullName>
    </recommendedName>
</protein>
<organism evidence="7 8">
    <name type="scientific">Tremella mesenterica</name>
    <name type="common">Jelly fungus</name>
    <dbReference type="NCBI Taxonomy" id="5217"/>
    <lineage>
        <taxon>Eukaryota</taxon>
        <taxon>Fungi</taxon>
        <taxon>Dikarya</taxon>
        <taxon>Basidiomycota</taxon>
        <taxon>Agaricomycotina</taxon>
        <taxon>Tremellomycetes</taxon>
        <taxon>Tremellales</taxon>
        <taxon>Tremellaceae</taxon>
        <taxon>Tremella</taxon>
    </lineage>
</organism>
<dbReference type="CDD" id="cd00202">
    <property type="entry name" value="ZnF_GATA"/>
    <property type="match status" value="1"/>
</dbReference>
<comment type="caution">
    <text evidence="7">The sequence shown here is derived from an EMBL/GenBank/DDBJ whole genome shotgun (WGS) entry which is preliminary data.</text>
</comment>
<evidence type="ECO:0000256" key="2">
    <source>
        <dbReference type="ARBA" id="ARBA00022771"/>
    </source>
</evidence>
<gene>
    <name evidence="7" type="ORF">M231_02272</name>
</gene>
<feature type="domain" description="GATA-type" evidence="6">
    <location>
        <begin position="357"/>
        <end position="392"/>
    </location>
</feature>
<accession>A0A4Q1BR61</accession>
<evidence type="ECO:0000313" key="7">
    <source>
        <dbReference type="EMBL" id="RXK40439.1"/>
    </source>
</evidence>
<evidence type="ECO:0000256" key="4">
    <source>
        <dbReference type="PROSITE-ProRule" id="PRU00094"/>
    </source>
</evidence>
<dbReference type="OrthoDB" id="2162994at2759"/>
<dbReference type="PROSITE" id="PS50114">
    <property type="entry name" value="GATA_ZN_FINGER_2"/>
    <property type="match status" value="1"/>
</dbReference>
<dbReference type="InterPro" id="IPR000679">
    <property type="entry name" value="Znf_GATA"/>
</dbReference>
<dbReference type="GO" id="GO:0043565">
    <property type="term" value="F:sequence-specific DNA binding"/>
    <property type="evidence" value="ECO:0007669"/>
    <property type="project" value="InterPro"/>
</dbReference>